<dbReference type="InterPro" id="IPR008979">
    <property type="entry name" value="Galactose-bd-like_sf"/>
</dbReference>
<dbReference type="RefSeq" id="WP_185371433.1">
    <property type="nucleotide sequence ID" value="NZ_JAARNB010000006.1"/>
</dbReference>
<dbReference type="Gene3D" id="2.60.120.260">
    <property type="entry name" value="Galactose-binding domain-like"/>
    <property type="match status" value="1"/>
</dbReference>
<evidence type="ECO:0000256" key="2">
    <source>
        <dbReference type="SAM" id="SignalP"/>
    </source>
</evidence>
<dbReference type="Proteomes" id="UP000532866">
    <property type="component" value="Unassembled WGS sequence"/>
</dbReference>
<sequence>MKKKVSRSLMMGALATCVVLAPFAGPNSALSTPVQASTIVFNETFDGGLTGWSYTLASVGTVNGNKYIHLQAGQNSSIVPGSGIISDVGFIEKNISGVTNGKRYRVTFKASGVGNVSIDSSNYINVNTGSVNMADARTYTYEGVASKNVINVFALVYGSTMGIDDIKIEAL</sequence>
<feature type="signal peptide" evidence="2">
    <location>
        <begin position="1"/>
        <end position="24"/>
    </location>
</feature>
<dbReference type="InterPro" id="IPR003305">
    <property type="entry name" value="CenC_carb-bd"/>
</dbReference>
<evidence type="ECO:0000313" key="7">
    <source>
        <dbReference type="Proteomes" id="UP000543379"/>
    </source>
</evidence>
<dbReference type="Proteomes" id="UP000543379">
    <property type="component" value="Unassembled WGS sequence"/>
</dbReference>
<dbReference type="EMBL" id="JAAROL010000006">
    <property type="protein sequence ID" value="MBC1333130.1"/>
    <property type="molecule type" value="Genomic_DNA"/>
</dbReference>
<name>A0A7X1BVP4_9LIST</name>
<evidence type="ECO:0000313" key="6">
    <source>
        <dbReference type="Proteomes" id="UP000532866"/>
    </source>
</evidence>
<organism evidence="5 6">
    <name type="scientific">Listeria booriae</name>
    <dbReference type="NCBI Taxonomy" id="1552123"/>
    <lineage>
        <taxon>Bacteria</taxon>
        <taxon>Bacillati</taxon>
        <taxon>Bacillota</taxon>
        <taxon>Bacilli</taxon>
        <taxon>Bacillales</taxon>
        <taxon>Listeriaceae</taxon>
        <taxon>Listeria</taxon>
    </lineage>
</organism>
<feature type="domain" description="CBM-cenC" evidence="3">
    <location>
        <begin position="39"/>
        <end position="129"/>
    </location>
</feature>
<dbReference type="AlphaFoldDB" id="A0A7X1BVP4"/>
<dbReference type="Pfam" id="PF02018">
    <property type="entry name" value="CBM_4_9"/>
    <property type="match status" value="1"/>
</dbReference>
<evidence type="ECO:0000256" key="1">
    <source>
        <dbReference type="ARBA" id="ARBA00022801"/>
    </source>
</evidence>
<evidence type="ECO:0000313" key="4">
    <source>
        <dbReference type="EMBL" id="MBC1318295.1"/>
    </source>
</evidence>
<gene>
    <name evidence="5" type="ORF">HB759_14385</name>
    <name evidence="4" type="ORF">HB811_16075</name>
</gene>
<protein>
    <recommendedName>
        <fullName evidence="3">CBM-cenC domain-containing protein</fullName>
    </recommendedName>
</protein>
<proteinExistence type="predicted"/>
<evidence type="ECO:0000259" key="3">
    <source>
        <dbReference type="Pfam" id="PF02018"/>
    </source>
</evidence>
<accession>A0A7X1BVP4</accession>
<keyword evidence="1" id="KW-0378">Hydrolase</keyword>
<dbReference type="SUPFAM" id="SSF49785">
    <property type="entry name" value="Galactose-binding domain-like"/>
    <property type="match status" value="1"/>
</dbReference>
<keyword evidence="2" id="KW-0732">Signal</keyword>
<reference evidence="6 7" key="1">
    <citation type="submission" date="2020-03" db="EMBL/GenBank/DDBJ databases">
        <title>Soil Listeria distribution.</title>
        <authorList>
            <person name="Liao J."/>
            <person name="Wiedmann M."/>
        </authorList>
    </citation>
    <scope>NUCLEOTIDE SEQUENCE [LARGE SCALE GENOMIC DNA]</scope>
    <source>
        <strain evidence="4 7">FSL L7-1816</strain>
        <strain evidence="5 6">FSL L7-1833</strain>
    </source>
</reference>
<dbReference type="GO" id="GO:0016798">
    <property type="term" value="F:hydrolase activity, acting on glycosyl bonds"/>
    <property type="evidence" value="ECO:0007669"/>
    <property type="project" value="InterPro"/>
</dbReference>
<comment type="caution">
    <text evidence="5">The sequence shown here is derived from an EMBL/GenBank/DDBJ whole genome shotgun (WGS) entry which is preliminary data.</text>
</comment>
<evidence type="ECO:0000313" key="5">
    <source>
        <dbReference type="EMBL" id="MBC1333130.1"/>
    </source>
</evidence>
<dbReference type="EMBL" id="JAAROV010000006">
    <property type="protein sequence ID" value="MBC1318295.1"/>
    <property type="molecule type" value="Genomic_DNA"/>
</dbReference>
<feature type="chain" id="PRO_5044130529" description="CBM-cenC domain-containing protein" evidence="2">
    <location>
        <begin position="25"/>
        <end position="171"/>
    </location>
</feature>